<dbReference type="InterPro" id="IPR001789">
    <property type="entry name" value="Sig_transdc_resp-reg_receiver"/>
</dbReference>
<dbReference type="PANTHER" id="PTHR43214:SF24">
    <property type="entry name" value="TRANSCRIPTIONAL REGULATORY PROTEIN NARL-RELATED"/>
    <property type="match status" value="1"/>
</dbReference>
<proteinExistence type="predicted"/>
<dbReference type="EMBL" id="CP113836">
    <property type="protein sequence ID" value="WAL65387.1"/>
    <property type="molecule type" value="Genomic_DNA"/>
</dbReference>
<dbReference type="InterPro" id="IPR011006">
    <property type="entry name" value="CheY-like_superfamily"/>
</dbReference>
<dbReference type="PROSITE" id="PS50110">
    <property type="entry name" value="RESPONSE_REGULATORY"/>
    <property type="match status" value="1"/>
</dbReference>
<evidence type="ECO:0000256" key="1">
    <source>
        <dbReference type="ARBA" id="ARBA00022553"/>
    </source>
</evidence>
<dbReference type="PROSITE" id="PS50043">
    <property type="entry name" value="HTH_LUXR_2"/>
    <property type="match status" value="1"/>
</dbReference>
<dbReference type="Proteomes" id="UP001163203">
    <property type="component" value="Chromosome"/>
</dbReference>
<keyword evidence="2" id="KW-0805">Transcription regulation</keyword>
<dbReference type="CDD" id="cd17535">
    <property type="entry name" value="REC_NarL-like"/>
    <property type="match status" value="1"/>
</dbReference>
<name>A0ABY7AZD4_9PSEU</name>
<dbReference type="Pfam" id="PF00072">
    <property type="entry name" value="Response_reg"/>
    <property type="match status" value="1"/>
</dbReference>
<dbReference type="PANTHER" id="PTHR43214">
    <property type="entry name" value="TWO-COMPONENT RESPONSE REGULATOR"/>
    <property type="match status" value="1"/>
</dbReference>
<dbReference type="Pfam" id="PF00196">
    <property type="entry name" value="GerE"/>
    <property type="match status" value="1"/>
</dbReference>
<sequence>MSGIRILLADDQAMVRRNLRRILESQADLSVVGEASDGDSAIDQARRLRPDVVLADIRMPGRDGLAVTRELAGPAVADPLRVVVVTTFDLDEYVYTAVRNGACGFLLKRSGASLLIEGVRAAVAGDMLISPQVTLQLFRRLAPRRAPRDAALPLTERELAVARLVAEARTNGEIAEKLCISAGTVKTHLVNIQRKLKTRNRVAIAAWVWETGESGT</sequence>
<dbReference type="PRINTS" id="PR00038">
    <property type="entry name" value="HTHLUXR"/>
</dbReference>
<feature type="modified residue" description="4-aspartylphosphate" evidence="5">
    <location>
        <position position="56"/>
    </location>
</feature>
<evidence type="ECO:0000259" key="7">
    <source>
        <dbReference type="PROSITE" id="PS50110"/>
    </source>
</evidence>
<dbReference type="SUPFAM" id="SSF52172">
    <property type="entry name" value="CheY-like"/>
    <property type="match status" value="1"/>
</dbReference>
<organism evidence="8 9">
    <name type="scientific">Amycolatopsis cynarae</name>
    <dbReference type="NCBI Taxonomy" id="2995223"/>
    <lineage>
        <taxon>Bacteria</taxon>
        <taxon>Bacillati</taxon>
        <taxon>Actinomycetota</taxon>
        <taxon>Actinomycetes</taxon>
        <taxon>Pseudonocardiales</taxon>
        <taxon>Pseudonocardiaceae</taxon>
        <taxon>Amycolatopsis</taxon>
    </lineage>
</organism>
<dbReference type="InterPro" id="IPR039420">
    <property type="entry name" value="WalR-like"/>
</dbReference>
<dbReference type="CDD" id="cd06170">
    <property type="entry name" value="LuxR_C_like"/>
    <property type="match status" value="1"/>
</dbReference>
<evidence type="ECO:0000256" key="5">
    <source>
        <dbReference type="PROSITE-ProRule" id="PRU00169"/>
    </source>
</evidence>
<accession>A0ABY7AZD4</accession>
<dbReference type="SMART" id="SM00448">
    <property type="entry name" value="REC"/>
    <property type="match status" value="1"/>
</dbReference>
<dbReference type="InterPro" id="IPR000792">
    <property type="entry name" value="Tscrpt_reg_LuxR_C"/>
</dbReference>
<keyword evidence="1 5" id="KW-0597">Phosphoprotein</keyword>
<dbReference type="RefSeq" id="WP_268755547.1">
    <property type="nucleotide sequence ID" value="NZ_CP113836.1"/>
</dbReference>
<feature type="domain" description="HTH luxR-type" evidence="6">
    <location>
        <begin position="147"/>
        <end position="212"/>
    </location>
</feature>
<dbReference type="InterPro" id="IPR058245">
    <property type="entry name" value="NreC/VraR/RcsB-like_REC"/>
</dbReference>
<reference evidence="8" key="1">
    <citation type="submission" date="2022-11" db="EMBL/GenBank/DDBJ databases">
        <authorList>
            <person name="Mo P."/>
        </authorList>
    </citation>
    <scope>NUCLEOTIDE SEQUENCE</scope>
    <source>
        <strain evidence="8">HUAS 11-8</strain>
    </source>
</reference>
<gene>
    <name evidence="8" type="ORF">ORV05_31585</name>
</gene>
<evidence type="ECO:0000259" key="6">
    <source>
        <dbReference type="PROSITE" id="PS50043"/>
    </source>
</evidence>
<protein>
    <submittedName>
        <fullName evidence="8">Response regulator transcription factor</fullName>
    </submittedName>
</protein>
<keyword evidence="4" id="KW-0804">Transcription</keyword>
<feature type="domain" description="Response regulatory" evidence="7">
    <location>
        <begin position="5"/>
        <end position="123"/>
    </location>
</feature>
<dbReference type="Gene3D" id="3.40.50.2300">
    <property type="match status" value="1"/>
</dbReference>
<evidence type="ECO:0000256" key="2">
    <source>
        <dbReference type="ARBA" id="ARBA00023015"/>
    </source>
</evidence>
<keyword evidence="3" id="KW-0238">DNA-binding</keyword>
<evidence type="ECO:0000313" key="9">
    <source>
        <dbReference type="Proteomes" id="UP001163203"/>
    </source>
</evidence>
<evidence type="ECO:0000313" key="8">
    <source>
        <dbReference type="EMBL" id="WAL65387.1"/>
    </source>
</evidence>
<evidence type="ECO:0000256" key="4">
    <source>
        <dbReference type="ARBA" id="ARBA00023163"/>
    </source>
</evidence>
<dbReference type="SMART" id="SM00421">
    <property type="entry name" value="HTH_LUXR"/>
    <property type="match status" value="1"/>
</dbReference>
<evidence type="ECO:0000256" key="3">
    <source>
        <dbReference type="ARBA" id="ARBA00023125"/>
    </source>
</evidence>
<keyword evidence="9" id="KW-1185">Reference proteome</keyword>